<comment type="caution">
    <text evidence="4">The sequence shown here is derived from an EMBL/GenBank/DDBJ whole genome shotgun (WGS) entry which is preliminary data.</text>
</comment>
<feature type="compositionally biased region" description="Low complexity" evidence="2">
    <location>
        <begin position="596"/>
        <end position="605"/>
    </location>
</feature>
<feature type="compositionally biased region" description="Acidic residues" evidence="2">
    <location>
        <begin position="579"/>
        <end position="595"/>
    </location>
</feature>
<feature type="compositionally biased region" description="Pro residues" evidence="2">
    <location>
        <begin position="414"/>
        <end position="441"/>
    </location>
</feature>
<keyword evidence="1" id="KW-0175">Coiled coil</keyword>
<feature type="region of interest" description="Disordered" evidence="2">
    <location>
        <begin position="458"/>
        <end position="784"/>
    </location>
</feature>
<dbReference type="Proteomes" id="UP000198323">
    <property type="component" value="Unassembled WGS sequence"/>
</dbReference>
<reference evidence="4 5" key="1">
    <citation type="submission" date="2016-07" db="EMBL/GenBank/DDBJ databases">
        <title>Disparate Historic Effective Population Sizes Predicted by Modern Levels of Genome Diversity for the Scaled Quail (Callipepla squamata) and the Northern Bobwhite (Colinus virginianus): Inferences from First and Second Generation Draft Genome Assemblies for Sympatric New World Quail.</title>
        <authorList>
            <person name="Oldeschulte D.L."/>
            <person name="Halley Y.A."/>
            <person name="Bhattarai E.K."/>
            <person name="Brashear W.A."/>
            <person name="Hill J."/>
            <person name="Metz R.P."/>
            <person name="Johnson C.D."/>
            <person name="Rollins D."/>
            <person name="Peterson M.J."/>
            <person name="Bickhart D.M."/>
            <person name="Decker J.E."/>
            <person name="Seabury C.M."/>
        </authorList>
    </citation>
    <scope>NUCLEOTIDE SEQUENCE [LARGE SCALE GENOMIC DNA]</scope>
    <source>
        <strain evidence="4 5">Texas</strain>
        <tissue evidence="4">Leg muscle</tissue>
    </source>
</reference>
<evidence type="ECO:0000313" key="5">
    <source>
        <dbReference type="Proteomes" id="UP000198323"/>
    </source>
</evidence>
<feature type="compositionally biased region" description="Pro residues" evidence="2">
    <location>
        <begin position="639"/>
        <end position="681"/>
    </location>
</feature>
<evidence type="ECO:0000256" key="1">
    <source>
        <dbReference type="SAM" id="Coils"/>
    </source>
</evidence>
<organism evidence="4 5">
    <name type="scientific">Callipepla squamata</name>
    <name type="common">Scaled quail</name>
    <dbReference type="NCBI Taxonomy" id="9009"/>
    <lineage>
        <taxon>Eukaryota</taxon>
        <taxon>Metazoa</taxon>
        <taxon>Chordata</taxon>
        <taxon>Craniata</taxon>
        <taxon>Vertebrata</taxon>
        <taxon>Euteleostomi</taxon>
        <taxon>Archelosauria</taxon>
        <taxon>Archosauria</taxon>
        <taxon>Dinosauria</taxon>
        <taxon>Saurischia</taxon>
        <taxon>Theropoda</taxon>
        <taxon>Coelurosauria</taxon>
        <taxon>Aves</taxon>
        <taxon>Neognathae</taxon>
        <taxon>Galloanserae</taxon>
        <taxon>Galliformes</taxon>
        <taxon>Odontophoridae</taxon>
        <taxon>Callipepla</taxon>
    </lineage>
</organism>
<feature type="compositionally biased region" description="Pro residues" evidence="2">
    <location>
        <begin position="744"/>
        <end position="764"/>
    </location>
</feature>
<feature type="coiled-coil region" evidence="1">
    <location>
        <begin position="324"/>
        <end position="358"/>
    </location>
</feature>
<dbReference type="EMBL" id="MCFN01000102">
    <property type="protein sequence ID" value="OXB65147.1"/>
    <property type="molecule type" value="Genomic_DNA"/>
</dbReference>
<dbReference type="GO" id="GO:0006396">
    <property type="term" value="P:RNA processing"/>
    <property type="evidence" value="ECO:0007669"/>
    <property type="project" value="InterPro"/>
</dbReference>
<dbReference type="InterPro" id="IPR040004">
    <property type="entry name" value="SMCO3"/>
</dbReference>
<feature type="compositionally biased region" description="Basic and acidic residues" evidence="2">
    <location>
        <begin position="458"/>
        <end position="475"/>
    </location>
</feature>
<dbReference type="Pfam" id="PF15047">
    <property type="entry name" value="DUF4533"/>
    <property type="match status" value="1"/>
</dbReference>
<dbReference type="InterPro" id="IPR027895">
    <property type="entry name" value="DUF4533"/>
</dbReference>
<dbReference type="PANTHER" id="PTHR35972:SF1">
    <property type="entry name" value="SINGLE-PASS MEMBRANE AND COILED-COIL DOMAIN-CONTAINING PROTEIN 3"/>
    <property type="match status" value="1"/>
</dbReference>
<dbReference type="OrthoDB" id="10067323at2759"/>
<evidence type="ECO:0000256" key="2">
    <source>
        <dbReference type="SAM" id="MobiDB-lite"/>
    </source>
</evidence>
<feature type="region of interest" description="Disordered" evidence="2">
    <location>
        <begin position="823"/>
        <end position="855"/>
    </location>
</feature>
<feature type="region of interest" description="Disordered" evidence="2">
    <location>
        <begin position="393"/>
        <end position="444"/>
    </location>
</feature>
<sequence length="875" mass="96390">MALSDLLYPENPKRRQELIHLHQELLDCMSMNFQATNELAGVLNAHLGCTITYIKMRESSTIKENCDIIIQAMHEIQSQVQKIDSDMKEMLEPVLYQKLYDIEEPEMEKIAIAHKVFSTVFGKVTSDAGMVAVKLLSSNLITLTVCKLVSLLARIGASVLGGISIAILGLGMEMILHAILGAVERNHLLAAVRSYEEHLAEFKEASEKYQHAIHEVTSLVRLQVHRRKKVKMGRRSTSSTKSGKFMNPTDQARKEARKRELKKNKKQRMMVRAAVLKMKDPKQIIRDMEKLDEMEFNPVQQPQLNEKVLKDKRKKLRETFERILRLYEKENPDIYKELRKLEVEYEQKRAQLSQYFDAVKNAQHVEVESIPLPDMPHAPSNILIQDIPLPGAQPPSILKKTSAYGPPVRSISMLPPPGLGVPRLPPGRKPPGPPPGPPPPQVLQMYGRKVGFALEMAPRRRDEDISYGQRGHDDDMSSTSEDEGYPEDMDQDKHDESSDDSDSDRSDADSEGEDFPHRDNDKEREGGEEKKSGHSVRFADMPGKSRKKKKNMKELTPLQAMMLRMAGQEIPEEGREVEEYSEEEEEEEEDSESEDTSQQQQQQQQHSEEALAETGSSTATSTQQQQSSQAVASSQIQAPPMPGPPPLGPPPAPPLRPPGPPTGLPPGPPPGAPPFLRPPGLPGLRGPLPRLLPPGPPPGRPPGPPPGPPPGLPPGPPPRGPPPRLPPPAPPGIPPPRPGMLRPPLVPPLGPAPPGLYPPAPLPNPGVLSAPPSLIQRPKADDTSAATIEKKATATISAKPQITNPKAEITRFVPTALRVRRENKGALAASQRKQDDEPALPLTKAAPKAGSSAPISVQTKDDVYEAFMKEMEGLL</sequence>
<proteinExistence type="predicted"/>
<dbReference type="Pfam" id="PF09429">
    <property type="entry name" value="Wbp11"/>
    <property type="match status" value="1"/>
</dbReference>
<feature type="region of interest" description="Disordered" evidence="2">
    <location>
        <begin position="229"/>
        <end position="253"/>
    </location>
</feature>
<accession>A0A226NCC6</accession>
<feature type="compositionally biased region" description="Low complexity" evidence="2">
    <location>
        <begin position="839"/>
        <end position="849"/>
    </location>
</feature>
<evidence type="ECO:0000313" key="4">
    <source>
        <dbReference type="EMBL" id="OXB65147.1"/>
    </source>
</evidence>
<feature type="compositionally biased region" description="Acidic residues" evidence="2">
    <location>
        <begin position="480"/>
        <end position="490"/>
    </location>
</feature>
<dbReference type="PANTHER" id="PTHR35972">
    <property type="entry name" value="SINGLE-PASS MEMBRANE AND COILED-COIL DOMAIN-CONTAINING PROTEIN 3"/>
    <property type="match status" value="1"/>
</dbReference>
<feature type="compositionally biased region" description="Pro residues" evidence="2">
    <location>
        <begin position="690"/>
        <end position="738"/>
    </location>
</feature>
<protein>
    <recommendedName>
        <fullName evidence="3">Wbp11/ELF5/Saf1 N-terminal domain-containing protein</fullName>
    </recommendedName>
</protein>
<name>A0A226NCC6_CALSU</name>
<gene>
    <name evidence="4" type="ORF">ASZ78_005263</name>
</gene>
<dbReference type="InterPro" id="IPR019007">
    <property type="entry name" value="Wbp11/ELF5/Saf1_N"/>
</dbReference>
<dbReference type="STRING" id="9009.A0A226NCC6"/>
<feature type="domain" description="Wbp11/ELF5/Saf1 N-terminal" evidence="3">
    <location>
        <begin position="243"/>
        <end position="323"/>
    </location>
</feature>
<feature type="compositionally biased region" description="Basic and acidic residues" evidence="2">
    <location>
        <begin position="503"/>
        <end position="532"/>
    </location>
</feature>
<dbReference type="AlphaFoldDB" id="A0A226NCC6"/>
<evidence type="ECO:0000259" key="3">
    <source>
        <dbReference type="Pfam" id="PF09429"/>
    </source>
</evidence>
<keyword evidence="5" id="KW-1185">Reference proteome</keyword>
<feature type="compositionally biased region" description="Low complexity" evidence="2">
    <location>
        <begin position="614"/>
        <end position="638"/>
    </location>
</feature>